<accession>A0A0G0TDN9</accession>
<gene>
    <name evidence="1" type="ORF">UU16_C0035G0032</name>
</gene>
<proteinExistence type="predicted"/>
<reference evidence="1 2" key="1">
    <citation type="journal article" date="2015" name="Nature">
        <title>rRNA introns, odd ribosomes, and small enigmatic genomes across a large radiation of phyla.</title>
        <authorList>
            <person name="Brown C.T."/>
            <person name="Hug L.A."/>
            <person name="Thomas B.C."/>
            <person name="Sharon I."/>
            <person name="Castelle C.J."/>
            <person name="Singh A."/>
            <person name="Wilkins M.J."/>
            <person name="Williams K.H."/>
            <person name="Banfield J.F."/>
        </authorList>
    </citation>
    <scope>NUCLEOTIDE SEQUENCE [LARGE SCALE GENOMIC DNA]</scope>
</reference>
<organism evidence="1 2">
    <name type="scientific">Candidatus Woesebacteria bacterium GW2011_GWA2_40_7</name>
    <dbReference type="NCBI Taxonomy" id="1618562"/>
    <lineage>
        <taxon>Bacteria</taxon>
        <taxon>Candidatus Woeseibacteriota</taxon>
    </lineage>
</organism>
<name>A0A0G0TDN9_9BACT</name>
<evidence type="ECO:0000313" key="2">
    <source>
        <dbReference type="Proteomes" id="UP000034013"/>
    </source>
</evidence>
<evidence type="ECO:0000313" key="1">
    <source>
        <dbReference type="EMBL" id="KKR72951.1"/>
    </source>
</evidence>
<dbReference type="Proteomes" id="UP000034013">
    <property type="component" value="Unassembled WGS sequence"/>
</dbReference>
<sequence>MDKYRTGKKRLFLKKARLINWRIKGLKVYLDGCDTK</sequence>
<comment type="caution">
    <text evidence="1">The sequence shown here is derived from an EMBL/GenBank/DDBJ whole genome shotgun (WGS) entry which is preliminary data.</text>
</comment>
<protein>
    <submittedName>
        <fullName evidence="1">Uncharacterized protein</fullName>
    </submittedName>
</protein>
<dbReference type="AlphaFoldDB" id="A0A0G0TDN9"/>
<dbReference type="EMBL" id="LBZO01000035">
    <property type="protein sequence ID" value="KKR72951.1"/>
    <property type="molecule type" value="Genomic_DNA"/>
</dbReference>